<reference evidence="2 3" key="1">
    <citation type="submission" date="2013-12" db="EMBL/GenBank/DDBJ databases">
        <title>Draft genome of the parsitic nematode Ancylostoma duodenale.</title>
        <authorList>
            <person name="Mitreva M."/>
        </authorList>
    </citation>
    <scope>NUCLEOTIDE SEQUENCE [LARGE SCALE GENOMIC DNA]</scope>
    <source>
        <strain evidence="2 3">Zhejiang</strain>
    </source>
</reference>
<dbReference type="InterPro" id="IPR036880">
    <property type="entry name" value="Kunitz_BPTI_sf"/>
</dbReference>
<dbReference type="Gene3D" id="4.10.410.10">
    <property type="entry name" value="Pancreatic trypsin inhibitor Kunitz domain"/>
    <property type="match status" value="3"/>
</dbReference>
<feature type="domain" description="BPTI/Kunitz inhibitor" evidence="1">
    <location>
        <begin position="500"/>
        <end position="553"/>
    </location>
</feature>
<dbReference type="InterPro" id="IPR053014">
    <property type="entry name" value="Cuticle_assoc_divergent"/>
</dbReference>
<dbReference type="PROSITE" id="PS00280">
    <property type="entry name" value="BPTI_KUNITZ_1"/>
    <property type="match status" value="2"/>
</dbReference>
<organism evidence="2 3">
    <name type="scientific">Ancylostoma duodenale</name>
    <dbReference type="NCBI Taxonomy" id="51022"/>
    <lineage>
        <taxon>Eukaryota</taxon>
        <taxon>Metazoa</taxon>
        <taxon>Ecdysozoa</taxon>
        <taxon>Nematoda</taxon>
        <taxon>Chromadorea</taxon>
        <taxon>Rhabditida</taxon>
        <taxon>Rhabditina</taxon>
        <taxon>Rhabditomorpha</taxon>
        <taxon>Strongyloidea</taxon>
        <taxon>Ancylostomatidae</taxon>
        <taxon>Ancylostomatinae</taxon>
        <taxon>Ancylostoma</taxon>
    </lineage>
</organism>
<dbReference type="AlphaFoldDB" id="A0A0C2GG21"/>
<feature type="non-terminal residue" evidence="2">
    <location>
        <position position="1"/>
    </location>
</feature>
<dbReference type="CDD" id="cd00109">
    <property type="entry name" value="Kunitz-type"/>
    <property type="match status" value="2"/>
</dbReference>
<dbReference type="InterPro" id="IPR020901">
    <property type="entry name" value="Prtase_inh_Kunz-CS"/>
</dbReference>
<dbReference type="GO" id="GO:0004867">
    <property type="term" value="F:serine-type endopeptidase inhibitor activity"/>
    <property type="evidence" value="ECO:0007669"/>
    <property type="project" value="InterPro"/>
</dbReference>
<dbReference type="PANTHER" id="PTHR46339:SF6">
    <property type="entry name" value="BPTI_KUNITZ INHIBITOR DOMAIN-CONTAINING PROTEIN"/>
    <property type="match status" value="1"/>
</dbReference>
<dbReference type="InterPro" id="IPR028150">
    <property type="entry name" value="Lustrin_cystein"/>
</dbReference>
<keyword evidence="3" id="KW-1185">Reference proteome</keyword>
<dbReference type="PROSITE" id="PS50279">
    <property type="entry name" value="BPTI_KUNITZ_2"/>
    <property type="match status" value="3"/>
</dbReference>
<evidence type="ECO:0000259" key="1">
    <source>
        <dbReference type="PROSITE" id="PS50279"/>
    </source>
</evidence>
<dbReference type="SMART" id="SM00289">
    <property type="entry name" value="WR1"/>
    <property type="match status" value="6"/>
</dbReference>
<feature type="domain" description="BPTI/Kunitz inhibitor" evidence="1">
    <location>
        <begin position="422"/>
        <end position="450"/>
    </location>
</feature>
<name>A0A0C2GG21_9BILA</name>
<dbReference type="SMART" id="SM00131">
    <property type="entry name" value="KU"/>
    <property type="match status" value="3"/>
</dbReference>
<proteinExistence type="predicted"/>
<dbReference type="EMBL" id="KN736337">
    <property type="protein sequence ID" value="KIH56061.1"/>
    <property type="molecule type" value="Genomic_DNA"/>
</dbReference>
<evidence type="ECO:0000313" key="3">
    <source>
        <dbReference type="Proteomes" id="UP000054047"/>
    </source>
</evidence>
<dbReference type="InterPro" id="IPR006150">
    <property type="entry name" value="Cys_repeat_1"/>
</dbReference>
<sequence>LFCFRFFVPGPIAQFGDKHLISDDLCGSGIPLTILSAPVICNPSISSCPDGYVCRMYERTGTSYCCQGSSPQTDKAMCGQGQVTYFEPSGRPRSCVLSSQNSCPTDVAGRILDVHTTQLPSSIHGHHLTLNVHLHNRPHVKADIRVFAVPRFKSSFVAHPLQVTQKRALMERHRCPVLPPARLHNPALLDTAVGMENVALEFVSVCPAGLPLGGGPTVCSEDNPCKDDYECVTTGAFQYCCPSREKVCSLSRNAGVACASARPAITRYYFDVTTGSCRSFQFSQCGGNANNFNTLEECEGFCLDTQCQHGQAYRVGAVNAVCALTATNTCPRAHSCMSPVFGPSAVCCPTPVVLKYLDLSATQFASKATSKTDMQRDGFCWDSMLRTCGDHSAILFQSKHKVVLANGITSVKTGSDECRITSRKCQAFQYYGCNGNGNNFPSMQSCHDHCLNAADTVCGGAAALMDPNQQPQRCSATVPCPGGYVCNPEHFCCPTANTACSAAMSRGNVCSGSPLRTMWYYDQSQRKCTQFAYNGCGGSANRFTSKKACTSACVSSPLSGSCPRGSTSVVACNIDADECPAGNACVESSSVPGFHMCCSTSHSASRRPSSGFGSIRKEPDTLAALIKSISPCPAQLTTNGQTCTVNAVGDCPRNYLCFRDAGYEHGTCCRTGPPKCSMKQYVPVFVSGAQ</sequence>
<feature type="non-terminal residue" evidence="2">
    <location>
        <position position="690"/>
    </location>
</feature>
<evidence type="ECO:0000313" key="2">
    <source>
        <dbReference type="EMBL" id="KIH56061.1"/>
    </source>
</evidence>
<dbReference type="InterPro" id="IPR002223">
    <property type="entry name" value="Kunitz_BPTI"/>
</dbReference>
<feature type="domain" description="BPTI/Kunitz inhibitor" evidence="1">
    <location>
        <begin position="248"/>
        <end position="302"/>
    </location>
</feature>
<dbReference type="Pfam" id="PF00014">
    <property type="entry name" value="Kunitz_BPTI"/>
    <property type="match status" value="3"/>
</dbReference>
<dbReference type="SUPFAM" id="SSF57362">
    <property type="entry name" value="BPTI-like"/>
    <property type="match status" value="3"/>
</dbReference>
<dbReference type="OrthoDB" id="5864873at2759"/>
<dbReference type="Proteomes" id="UP000054047">
    <property type="component" value="Unassembled WGS sequence"/>
</dbReference>
<accession>A0A0C2GG21</accession>
<dbReference type="PANTHER" id="PTHR46339">
    <property type="entry name" value="PROTEIN CBG15282-RELATED"/>
    <property type="match status" value="1"/>
</dbReference>
<protein>
    <submittedName>
        <fullName evidence="2">Kunitz/Bovine pancreatic trypsin inhibitor domain protein</fullName>
    </submittedName>
</protein>
<dbReference type="Pfam" id="PF14625">
    <property type="entry name" value="Lustrin_cystein"/>
    <property type="match status" value="5"/>
</dbReference>
<gene>
    <name evidence="2" type="ORF">ANCDUO_13763</name>
</gene>